<dbReference type="PANTHER" id="PTHR14699">
    <property type="entry name" value="STI2 PROTEIN-RELATED"/>
    <property type="match status" value="1"/>
</dbReference>
<dbReference type="PROSITE" id="PS50293">
    <property type="entry name" value="TPR_REGION"/>
    <property type="match status" value="2"/>
</dbReference>
<dbReference type="SMART" id="SM00028">
    <property type="entry name" value="TPR"/>
    <property type="match status" value="15"/>
</dbReference>
<dbReference type="Pfam" id="PF25062">
    <property type="entry name" value="ARM_TT21_N"/>
    <property type="match status" value="1"/>
</dbReference>
<protein>
    <submittedName>
        <fullName evidence="11 12">Tetratricopeptide repeat protein 21B-like isoform X1</fullName>
    </submittedName>
</protein>
<feature type="repeat" description="TPR" evidence="4">
    <location>
        <begin position="863"/>
        <end position="896"/>
    </location>
</feature>
<feature type="repeat" description="TPR" evidence="4">
    <location>
        <begin position="701"/>
        <end position="734"/>
    </location>
</feature>
<evidence type="ECO:0000256" key="4">
    <source>
        <dbReference type="PROSITE-ProRule" id="PRU00339"/>
    </source>
</evidence>
<dbReference type="InterPro" id="IPR056833">
    <property type="entry name" value="ARM_TT21_N"/>
</dbReference>
<proteinExistence type="inferred from homology"/>
<dbReference type="InterPro" id="IPR056835">
    <property type="entry name" value="ARM_TT21_5th"/>
</dbReference>
<dbReference type="Pfam" id="PF25058">
    <property type="entry name" value="ARM_TT21"/>
    <property type="match status" value="1"/>
</dbReference>
<dbReference type="Gene3D" id="1.25.40.10">
    <property type="entry name" value="Tetratricopeptide repeat domain"/>
    <property type="match status" value="6"/>
</dbReference>
<dbReference type="InterPro" id="IPR056832">
    <property type="entry name" value="ARM_TT21_2nd"/>
</dbReference>
<reference evidence="11 12" key="1">
    <citation type="submission" date="2025-05" db="UniProtKB">
        <authorList>
            <consortium name="RefSeq"/>
        </authorList>
    </citation>
    <scope>IDENTIFICATION</scope>
    <source>
        <tissue evidence="11 12">Whole Larva</tissue>
    </source>
</reference>
<accession>A0ABM1MHV2</accession>
<dbReference type="Pfam" id="PF25068">
    <property type="entry name" value="ARM_TT21_4th"/>
    <property type="match status" value="1"/>
</dbReference>
<keyword evidence="3 4" id="KW-0802">TPR repeat</keyword>
<feature type="domain" description="Tetratricopeptide repeat protein 21A/21B fifth ARM repeats" evidence="8">
    <location>
        <begin position="931"/>
        <end position="1047"/>
    </location>
</feature>
<evidence type="ECO:0000256" key="3">
    <source>
        <dbReference type="ARBA" id="ARBA00022803"/>
    </source>
</evidence>
<evidence type="ECO:0000313" key="11">
    <source>
        <dbReference type="RefSeq" id="XP_017774151.1"/>
    </source>
</evidence>
<evidence type="ECO:0000259" key="8">
    <source>
        <dbReference type="Pfam" id="PF25064"/>
    </source>
</evidence>
<evidence type="ECO:0000259" key="9">
    <source>
        <dbReference type="Pfam" id="PF25068"/>
    </source>
</evidence>
<evidence type="ECO:0000259" key="7">
    <source>
        <dbReference type="Pfam" id="PF25063"/>
    </source>
</evidence>
<dbReference type="InterPro" id="IPR056834">
    <property type="entry name" value="ARM_TT21_C"/>
</dbReference>
<dbReference type="InterPro" id="IPR011990">
    <property type="entry name" value="TPR-like_helical_dom_sf"/>
</dbReference>
<feature type="repeat" description="TPR" evidence="4">
    <location>
        <begin position="108"/>
        <end position="141"/>
    </location>
</feature>
<evidence type="ECO:0000313" key="10">
    <source>
        <dbReference type="Proteomes" id="UP000695000"/>
    </source>
</evidence>
<keyword evidence="10" id="KW-1185">Reference proteome</keyword>
<comment type="similarity">
    <text evidence="1">Belongs to the TTC21 family.</text>
</comment>
<feature type="domain" description="Tetratricopeptide repeat protein 21A/21B second ARM" evidence="5">
    <location>
        <begin position="265"/>
        <end position="532"/>
    </location>
</feature>
<evidence type="ECO:0000256" key="1">
    <source>
        <dbReference type="ARBA" id="ARBA00010935"/>
    </source>
</evidence>
<dbReference type="GeneID" id="108560937"/>
<feature type="domain" description="Tetratricopeptide repeat protein 21A/21B fourth ARM" evidence="9">
    <location>
        <begin position="737"/>
        <end position="890"/>
    </location>
</feature>
<feature type="domain" description="Tetratricopeptide repeat protein 21A/21B N-terminal ARM repeat" evidence="6">
    <location>
        <begin position="10"/>
        <end position="226"/>
    </location>
</feature>
<dbReference type="Pfam" id="PF25063">
    <property type="entry name" value="ARM_TT21_C"/>
    <property type="match status" value="1"/>
</dbReference>
<dbReference type="Pfam" id="PF13181">
    <property type="entry name" value="TPR_8"/>
    <property type="match status" value="1"/>
</dbReference>
<evidence type="ECO:0000313" key="12">
    <source>
        <dbReference type="RefSeq" id="XP_017774152.1"/>
    </source>
</evidence>
<dbReference type="InterPro" id="IPR040364">
    <property type="entry name" value="TTC21A/TTC21B"/>
</dbReference>
<evidence type="ECO:0000256" key="2">
    <source>
        <dbReference type="ARBA" id="ARBA00022737"/>
    </source>
</evidence>
<sequence>MEFEDAYAFIHFSLREKLHQQMLLLCNDALKKFVGEIKFNLYRALALNLNNRFSESIKELEVLKSENDIRLASTVALIYTHKKMGNVEKDVFVNLEAKLREYRNVATASDWTNAAFVLYTLGKTEKALEYIDRALRINPSTNPLKGWILLKLRKTQDAIYVFEQCLKENKRSLDSTLGLSQAFLHNKNHEEALNVANKAVVRFPSMNIALVNKLIVLFTAQDFDQANETLLRILSTDDNSYTALKIEILIMLCNSSNYEDIALKINAFVDLLERLESKNGEILATNGFLFSRLCNRNKQILAETYNMLEKSVYLSSDNVNNLIEFGYQCILQGKIKEAIKYFKTASKSDKTSFDALLGMTLCEFLENGKSEQIKQQLFFLLELQENHENHPLLLFMRAKLSENADSAIKFLEETIAEQLKNVTPLAFGEEYLRLLDADFLLGVIKVYIEYAPKISSKKSLDKPDNIIVNSLKSLKVLTKACPGLLEAQYLYGKIQFLNSDYSDAMATLNFIIERDPTLTDAQLLIAQIHLNNSSYERASQCLEVALSHNFKVRESPFYHLIQGLIEKQRNNWDESIKSLTTALSLTKIRDVSADKATIYVELIDSYTKANQNHEASNLIEQAMAEFQKTPEESRMMILSADYAAKMGNVQKAIDVLTKVNPNESYYLKAKTQLAETYLVYRQDKKAFMACYNEMVQFNPGPESFLLLGDAYMRILEPDKALEAYNNALQMNPSDPYLTSKMGKALIDTHYYKKAVVFYKDAISSTANPDLKLQLAELYMQLKEFEMSEVLITGELENSKKDDLLSLQYRTKLYKLLAEVKERAGNVKGAMDVLKSARDNQNRVRKILAVEQAVIPVEEVNCLIQLNMKLGELASGFRDHEKAINHYKDALTVSNDNPKILAALAKLYMQINYLELCQQTCANLLKLDADNEIASVLMADIAFRKVDFDMSVFHFTQLVNKQPTNWAALVRLVEVLRRTGNLDEVSQYLQLAEKQLDRPQKEPGFCFCTALYQWYSGNLNGALRNFNNARQDAEWGQEAIYNMIEICLNPEDEFLGEQFMDSDDLEYRDSRSMALKTGLFVVILRLTRFLMDVILILADRLLKELKQKVVHSMGDDELKCRLLENFLLIASKDKSNVEQALEDFISIGSMEAYKDHVGPILGMAMAYSLLKQGQRAKTQLKRVIKNIWTFEEADYIERCWLLLADYYLQSNKYELAADLLKKVLQHNKACCKAYEFSGYIAEKEQKYKEAANHYEAAWKNNGRNNPAIGYKLAYNLMKCKRYADAIDVGQMVYKNHPEYMRIKKDVLDKSINNLRT</sequence>
<dbReference type="InterPro" id="IPR056836">
    <property type="entry name" value="ARM_TT21_4th"/>
</dbReference>
<dbReference type="RefSeq" id="XP_017774151.1">
    <property type="nucleotide sequence ID" value="XM_017918662.1"/>
</dbReference>
<gene>
    <name evidence="11 12" type="primary">LOC108560937</name>
</gene>
<evidence type="ECO:0000259" key="5">
    <source>
        <dbReference type="Pfam" id="PF25060"/>
    </source>
</evidence>
<dbReference type="PROSITE" id="PS50005">
    <property type="entry name" value="TPR"/>
    <property type="match status" value="3"/>
</dbReference>
<dbReference type="InterPro" id="IPR019734">
    <property type="entry name" value="TPR_rpt"/>
</dbReference>
<organism evidence="10 12">
    <name type="scientific">Nicrophorus vespilloides</name>
    <name type="common">Boreal carrion beetle</name>
    <dbReference type="NCBI Taxonomy" id="110193"/>
    <lineage>
        <taxon>Eukaryota</taxon>
        <taxon>Metazoa</taxon>
        <taxon>Ecdysozoa</taxon>
        <taxon>Arthropoda</taxon>
        <taxon>Hexapoda</taxon>
        <taxon>Insecta</taxon>
        <taxon>Pterygota</taxon>
        <taxon>Neoptera</taxon>
        <taxon>Endopterygota</taxon>
        <taxon>Coleoptera</taxon>
        <taxon>Polyphaga</taxon>
        <taxon>Staphyliniformia</taxon>
        <taxon>Silphidae</taxon>
        <taxon>Nicrophorinae</taxon>
        <taxon>Nicrophorus</taxon>
    </lineage>
</organism>
<keyword evidence="2" id="KW-0677">Repeat</keyword>
<dbReference type="Pfam" id="PF25060">
    <property type="entry name" value="ARM_TT21_2nd"/>
    <property type="match status" value="1"/>
</dbReference>
<dbReference type="Pfam" id="PF25064">
    <property type="entry name" value="ARM_TT21_5th"/>
    <property type="match status" value="1"/>
</dbReference>
<evidence type="ECO:0000259" key="6">
    <source>
        <dbReference type="Pfam" id="PF25062"/>
    </source>
</evidence>
<name>A0ABM1MHV2_NICVS</name>
<dbReference type="RefSeq" id="XP_017774152.1">
    <property type="nucleotide sequence ID" value="XM_017918663.1"/>
</dbReference>
<dbReference type="PANTHER" id="PTHR14699:SF0">
    <property type="entry name" value="TETRATRICOPEPTIDE REPEAT PROTEIN 21 HOMOLOG"/>
    <property type="match status" value="1"/>
</dbReference>
<feature type="domain" description="Tetratricopeptide repeat protein 21A/21B C-terminal ARM" evidence="7">
    <location>
        <begin position="1097"/>
        <end position="1309"/>
    </location>
</feature>
<dbReference type="Proteomes" id="UP000695000">
    <property type="component" value="Unplaced"/>
</dbReference>
<dbReference type="SUPFAM" id="SSF48452">
    <property type="entry name" value="TPR-like"/>
    <property type="match status" value="6"/>
</dbReference>